<evidence type="ECO:0000256" key="3">
    <source>
        <dbReference type="ARBA" id="ARBA00022692"/>
    </source>
</evidence>
<comment type="similarity">
    <text evidence="2">Belongs to the EamA transporter family.</text>
</comment>
<dbReference type="Pfam" id="PF00892">
    <property type="entry name" value="EamA"/>
    <property type="match status" value="2"/>
</dbReference>
<name>A0A934KIW6_9BACT</name>
<dbReference type="InterPro" id="IPR000620">
    <property type="entry name" value="EamA_dom"/>
</dbReference>
<dbReference type="EMBL" id="JAEKNN010000059">
    <property type="protein sequence ID" value="MBJ7610271.1"/>
    <property type="molecule type" value="Genomic_DNA"/>
</dbReference>
<feature type="transmembrane region" description="Helical" evidence="6">
    <location>
        <begin position="172"/>
        <end position="191"/>
    </location>
</feature>
<feature type="transmembrane region" description="Helical" evidence="6">
    <location>
        <begin position="138"/>
        <end position="160"/>
    </location>
</feature>
<evidence type="ECO:0000313" key="9">
    <source>
        <dbReference type="Proteomes" id="UP000614410"/>
    </source>
</evidence>
<dbReference type="SUPFAM" id="SSF103481">
    <property type="entry name" value="Multidrug resistance efflux transporter EmrE"/>
    <property type="match status" value="2"/>
</dbReference>
<feature type="transmembrane region" description="Helical" evidence="6">
    <location>
        <begin position="116"/>
        <end position="132"/>
    </location>
</feature>
<dbReference type="PANTHER" id="PTHR32322">
    <property type="entry name" value="INNER MEMBRANE TRANSPORTER"/>
    <property type="match status" value="1"/>
</dbReference>
<dbReference type="InterPro" id="IPR050638">
    <property type="entry name" value="AA-Vitamin_Transporters"/>
</dbReference>
<evidence type="ECO:0000256" key="5">
    <source>
        <dbReference type="ARBA" id="ARBA00023136"/>
    </source>
</evidence>
<gene>
    <name evidence="8" type="ORF">JF887_12690</name>
</gene>
<keyword evidence="3 6" id="KW-0812">Transmembrane</keyword>
<keyword evidence="4 6" id="KW-1133">Transmembrane helix</keyword>
<feature type="transmembrane region" description="Helical" evidence="6">
    <location>
        <begin position="211"/>
        <end position="231"/>
    </location>
</feature>
<feature type="transmembrane region" description="Helical" evidence="6">
    <location>
        <begin position="29"/>
        <end position="51"/>
    </location>
</feature>
<accession>A0A934KIW6</accession>
<dbReference type="InterPro" id="IPR037185">
    <property type="entry name" value="EmrE-like"/>
</dbReference>
<dbReference type="PANTHER" id="PTHR32322:SF9">
    <property type="entry name" value="AMINO-ACID METABOLITE EFFLUX PUMP-RELATED"/>
    <property type="match status" value="1"/>
</dbReference>
<feature type="transmembrane region" description="Helical" evidence="6">
    <location>
        <begin position="60"/>
        <end position="82"/>
    </location>
</feature>
<feature type="transmembrane region" description="Helical" evidence="6">
    <location>
        <begin position="264"/>
        <end position="281"/>
    </location>
</feature>
<reference evidence="8 9" key="1">
    <citation type="submission" date="2020-10" db="EMBL/GenBank/DDBJ databases">
        <title>Ca. Dormibacterota MAGs.</title>
        <authorList>
            <person name="Montgomery K."/>
        </authorList>
    </citation>
    <scope>NUCLEOTIDE SEQUENCE [LARGE SCALE GENOMIC DNA]</scope>
    <source>
        <strain evidence="8">Mitchell_Peninsula_5</strain>
    </source>
</reference>
<feature type="domain" description="EamA" evidence="7">
    <location>
        <begin position="6"/>
        <end position="130"/>
    </location>
</feature>
<comment type="caution">
    <text evidence="8">The sequence shown here is derived from an EMBL/GenBank/DDBJ whole genome shotgun (WGS) entry which is preliminary data.</text>
</comment>
<dbReference type="Proteomes" id="UP000614410">
    <property type="component" value="Unassembled WGS sequence"/>
</dbReference>
<comment type="subcellular location">
    <subcellularLocation>
        <location evidence="1">Membrane</location>
        <topology evidence="1">Multi-pass membrane protein</topology>
    </subcellularLocation>
</comment>
<organism evidence="8 9">
    <name type="scientific">Candidatus Amunia macphersoniae</name>
    <dbReference type="NCBI Taxonomy" id="3127014"/>
    <lineage>
        <taxon>Bacteria</taxon>
        <taxon>Bacillati</taxon>
        <taxon>Candidatus Dormiibacterota</taxon>
        <taxon>Candidatus Dormibacteria</taxon>
        <taxon>Candidatus Aeolococcales</taxon>
        <taxon>Candidatus Aeolococcaceae</taxon>
        <taxon>Candidatus Amunia</taxon>
    </lineage>
</organism>
<protein>
    <submittedName>
        <fullName evidence="8">EamA family transporter</fullName>
    </submittedName>
</protein>
<dbReference type="Gene3D" id="1.10.3730.20">
    <property type="match status" value="1"/>
</dbReference>
<keyword evidence="5 6" id="KW-0472">Membrane</keyword>
<evidence type="ECO:0000313" key="8">
    <source>
        <dbReference type="EMBL" id="MBJ7610271.1"/>
    </source>
</evidence>
<evidence type="ECO:0000256" key="2">
    <source>
        <dbReference type="ARBA" id="ARBA00007362"/>
    </source>
</evidence>
<evidence type="ECO:0000256" key="6">
    <source>
        <dbReference type="SAM" id="Phobius"/>
    </source>
</evidence>
<dbReference type="AlphaFoldDB" id="A0A934KIW6"/>
<feature type="transmembrane region" description="Helical" evidence="6">
    <location>
        <begin position="88"/>
        <end position="109"/>
    </location>
</feature>
<proteinExistence type="inferred from homology"/>
<feature type="transmembrane region" description="Helical" evidence="6">
    <location>
        <begin position="238"/>
        <end position="258"/>
    </location>
</feature>
<evidence type="ECO:0000256" key="4">
    <source>
        <dbReference type="ARBA" id="ARBA00022989"/>
    </source>
</evidence>
<dbReference type="GO" id="GO:0016020">
    <property type="term" value="C:membrane"/>
    <property type="evidence" value="ECO:0007669"/>
    <property type="project" value="UniProtKB-SubCell"/>
</dbReference>
<feature type="domain" description="EamA" evidence="7">
    <location>
        <begin position="142"/>
        <end position="281"/>
    </location>
</feature>
<evidence type="ECO:0000259" key="7">
    <source>
        <dbReference type="Pfam" id="PF00892"/>
    </source>
</evidence>
<evidence type="ECO:0000256" key="1">
    <source>
        <dbReference type="ARBA" id="ARBA00004141"/>
    </source>
</evidence>
<sequence length="300" mass="31221">MTRRHIALAVAVAVVWGLNFIVIDEGLKLFPPLLFVTLRFMVVLFPAIFLVKRPRVPARYIIGVGAFSGAMQFGLLFVGLSLGMPPGLASLVVQLQVVFTIAIAALVLGERPHRRQLAGALLALAGVGLIASTRTGAVVPLAGLAFVVAGSAAWGIGNVITRIAKPDDAVSFLVWTSLVPPIPLLLLSLLVEGPARIATAGRSLTVSAVLALLYVAFLSTGFGYATWAFLLRRYPASTVSPFALVVPVVGLASAAVFVHETPSLAEVAGAVVVIAGLAMVTRSVRPRGVIEVLPAGEPVA</sequence>
<feature type="transmembrane region" description="Helical" evidence="6">
    <location>
        <begin position="7"/>
        <end position="23"/>
    </location>
</feature>